<evidence type="ECO:0000313" key="5">
    <source>
        <dbReference type="Proteomes" id="UP001320876"/>
    </source>
</evidence>
<dbReference type="EMBL" id="JAPDDT010000001">
    <property type="protein sequence ID" value="MCW1921788.1"/>
    <property type="molecule type" value="Genomic_DNA"/>
</dbReference>
<sequence>MKALLPICSIPLFAFPSGLRAEDSAPVDFSKDVRPILSNRCFKCHGPDEGTRKGGLRLDLRDSAIGKGESGHLAIVPHKPDESELIKRLVSTDPDEIMPPASAKMEMPESEREVLRRWIAQGAEYKDHWAFVAPVKAPLPAGDSQHPIDQLVGKRLAAENMTPSPEAGQYQLIRRVSFDLTGLPPSQEETRAFINDTTPGAYDRLVDRLLASPAYGERWARRWMDLARYADTNGYEKDRERSIWPWRDWVIRSLNDDMPFDQFTIRQLAGDMLPGATPDDVIATGFHRNTMVNEEGGIDPLEFRYHAMTDRVATTGTTWLGMTVGCAQCHTHKYDPILHTEYFQLMAFMNNTEEIRYELPDPTLAGRQAARDQQVADLIAGLPSKWPASPPPAATLSSVTSESGEPAKILPDQSALFAGPGANKDTYTLFFDAKDGAVDRIRLDALADPGIVSGGPGRTSHGNFVLSEIQVFTRTRATGSEWQPVELATASAAVEQTGYPVAAAIDGKLETGWAVQKDGAPLKADKDATFTFKAPVATNHTPHFMVKLVQAHGSSHTIGRVRLAVSGPDDDNKRDNKEAVRDAYDAWLERTRATTVPWTLLEPVKMDSNEPVLTLEKDKSVFVSGDTTKDDRFVLTFKDVPAGASAIRLEALTDKRLPAYGPGKTYYEGPSGDFLLYDIIVKADGRELKVATASASNAGSGGNPLLAIDEDDLTGWGPAGRFGEDCQAVFNLAEPLPAARELTVELRMGRHYAATLGKFRLAATTSDFAKAPAQLLPLELEEVLASDNVSKIASQRPALFRYFLLNAPELTSHTNPIRELLKPLSSTPTLAMAERDPQHPRKTFRHNRGEFTQPAEAVSPDVPAFLPPMDPKQPKNRLGFARWLVSRSHPLTARVAVNRQWQAFFGTGLVKTLDDFGFQGEMPSNQELLDWLAVDFMDNGWSMKKLHRQIVTSATYKQSSKVTPELLEKDPQNRLLARGPRVRVEGEMVRDLALSAAGLLSNKMYGPPIRPPQPNSVTEAAYGGMSWNVSQGEDRYRRGLYIFAKRSAPFASSITFDAPTGEACIARREMANTPLQSLVLLNDEVFFEAAQVLGKKVAALSTTPAEKATYIFERCLIRPPEPGEVDMLVTFYNSQLERLKKGELKTGELMPAGSTDDEAAWMTVARILLNLDETITRN</sequence>
<dbReference type="InterPro" id="IPR036909">
    <property type="entry name" value="Cyt_c-like_dom_sf"/>
</dbReference>
<feature type="domain" description="DUF1549" evidence="1">
    <location>
        <begin position="147"/>
        <end position="353"/>
    </location>
</feature>
<name>A0ABT3GDU6_9BACT</name>
<dbReference type="Proteomes" id="UP001320876">
    <property type="component" value="Unassembled WGS sequence"/>
</dbReference>
<dbReference type="Pfam" id="PF07587">
    <property type="entry name" value="PSD1"/>
    <property type="match status" value="1"/>
</dbReference>
<comment type="caution">
    <text evidence="4">The sequence shown here is derived from an EMBL/GenBank/DDBJ whole genome shotgun (WGS) entry which is preliminary data.</text>
</comment>
<dbReference type="InterPro" id="IPR022655">
    <property type="entry name" value="DUF1553"/>
</dbReference>
<dbReference type="PANTHER" id="PTHR35889">
    <property type="entry name" value="CYCLOINULO-OLIGOSACCHARIDE FRUCTANOTRANSFERASE-RELATED"/>
    <property type="match status" value="1"/>
</dbReference>
<feature type="domain" description="DUF1553" evidence="2">
    <location>
        <begin position="876"/>
        <end position="1131"/>
    </location>
</feature>
<dbReference type="InterPro" id="IPR011429">
    <property type="entry name" value="Cyt_c_Planctomycete-type"/>
</dbReference>
<proteinExistence type="predicted"/>
<dbReference type="Pfam" id="PF07635">
    <property type="entry name" value="PSCyt1"/>
    <property type="match status" value="1"/>
</dbReference>
<evidence type="ECO:0000259" key="3">
    <source>
        <dbReference type="Pfam" id="PF07635"/>
    </source>
</evidence>
<dbReference type="InterPro" id="IPR011444">
    <property type="entry name" value="DUF1549"/>
</dbReference>
<evidence type="ECO:0000259" key="2">
    <source>
        <dbReference type="Pfam" id="PF07587"/>
    </source>
</evidence>
<organism evidence="4 5">
    <name type="scientific">Luteolibacter arcticus</name>
    <dbReference type="NCBI Taxonomy" id="1581411"/>
    <lineage>
        <taxon>Bacteria</taxon>
        <taxon>Pseudomonadati</taxon>
        <taxon>Verrucomicrobiota</taxon>
        <taxon>Verrucomicrobiia</taxon>
        <taxon>Verrucomicrobiales</taxon>
        <taxon>Verrucomicrobiaceae</taxon>
        <taxon>Luteolibacter</taxon>
    </lineage>
</organism>
<evidence type="ECO:0000313" key="4">
    <source>
        <dbReference type="EMBL" id="MCW1921788.1"/>
    </source>
</evidence>
<reference evidence="4 5" key="1">
    <citation type="submission" date="2022-10" db="EMBL/GenBank/DDBJ databases">
        <title>Luteolibacter arcticus strain CCTCC AB 2014275, whole genome shotgun sequencing project.</title>
        <authorList>
            <person name="Zhao G."/>
            <person name="Shen L."/>
        </authorList>
    </citation>
    <scope>NUCLEOTIDE SEQUENCE [LARGE SCALE GENOMIC DNA]</scope>
    <source>
        <strain evidence="4 5">CCTCC AB 2014275</strain>
    </source>
</reference>
<gene>
    <name evidence="4" type="ORF">OKA05_04435</name>
</gene>
<accession>A0ABT3GDU6</accession>
<dbReference type="Pfam" id="PF07583">
    <property type="entry name" value="PSCyt2"/>
    <property type="match status" value="1"/>
</dbReference>
<dbReference type="RefSeq" id="WP_264485897.1">
    <property type="nucleotide sequence ID" value="NZ_JAPDDT010000001.1"/>
</dbReference>
<dbReference type="PANTHER" id="PTHR35889:SF3">
    <property type="entry name" value="F-BOX DOMAIN-CONTAINING PROTEIN"/>
    <property type="match status" value="1"/>
</dbReference>
<dbReference type="SUPFAM" id="SSF46626">
    <property type="entry name" value="Cytochrome c"/>
    <property type="match status" value="1"/>
</dbReference>
<keyword evidence="5" id="KW-1185">Reference proteome</keyword>
<feature type="domain" description="Cytochrome C Planctomycete-type" evidence="3">
    <location>
        <begin position="41"/>
        <end position="101"/>
    </location>
</feature>
<evidence type="ECO:0000259" key="1">
    <source>
        <dbReference type="Pfam" id="PF07583"/>
    </source>
</evidence>
<protein>
    <submittedName>
        <fullName evidence="4">PSD1 and planctomycete cytochrome C domain-containing protein</fullName>
    </submittedName>
</protein>